<gene>
    <name evidence="2" type="ORF">E5676_scaffold1159G00030</name>
    <name evidence="1" type="ORF">E6C27_scaffold219G002830</name>
</gene>
<dbReference type="AlphaFoldDB" id="A0A5A7SMX3"/>
<sequence length="90" mass="10614">MTVTYKDWHGILLFALHGYRTLVRTSIGTTPFSLVYWVEAVLPIDVEVPSLRIVKEVELKKLAEWTQTRYEELYLIEDRRLAALCRGRLY</sequence>
<proteinExistence type="predicted"/>
<evidence type="ECO:0000313" key="2">
    <source>
        <dbReference type="EMBL" id="TYJ96348.1"/>
    </source>
</evidence>
<dbReference type="Proteomes" id="UP000321947">
    <property type="component" value="Unassembled WGS sequence"/>
</dbReference>
<dbReference type="Gene3D" id="3.30.420.10">
    <property type="entry name" value="Ribonuclease H-like superfamily/Ribonuclease H"/>
    <property type="match status" value="1"/>
</dbReference>
<evidence type="ECO:0000313" key="1">
    <source>
        <dbReference type="EMBL" id="KAA0032402.1"/>
    </source>
</evidence>
<evidence type="ECO:0000313" key="4">
    <source>
        <dbReference type="Proteomes" id="UP000321947"/>
    </source>
</evidence>
<reference evidence="3 4" key="1">
    <citation type="submission" date="2019-08" db="EMBL/GenBank/DDBJ databases">
        <title>Draft genome sequences of two oriental melons (Cucumis melo L. var makuwa).</title>
        <authorList>
            <person name="Kwon S.-Y."/>
        </authorList>
    </citation>
    <scope>NUCLEOTIDE SEQUENCE [LARGE SCALE GENOMIC DNA]</scope>
    <source>
        <strain evidence="4">cv. Chang Bougi</strain>
        <strain evidence="3">cv. SW 3</strain>
        <tissue evidence="1">Leaf</tissue>
    </source>
</reference>
<dbReference type="GO" id="GO:0003676">
    <property type="term" value="F:nucleic acid binding"/>
    <property type="evidence" value="ECO:0007669"/>
    <property type="project" value="InterPro"/>
</dbReference>
<dbReference type="Proteomes" id="UP000321393">
    <property type="component" value="Unassembled WGS sequence"/>
</dbReference>
<dbReference type="PANTHER" id="PTHR48475:SF1">
    <property type="entry name" value="RNASE H TYPE-1 DOMAIN-CONTAINING PROTEIN"/>
    <property type="match status" value="1"/>
</dbReference>
<evidence type="ECO:0000313" key="3">
    <source>
        <dbReference type="Proteomes" id="UP000321393"/>
    </source>
</evidence>
<dbReference type="PANTHER" id="PTHR48475">
    <property type="entry name" value="RIBONUCLEASE H"/>
    <property type="match status" value="1"/>
</dbReference>
<dbReference type="OrthoDB" id="1739513at2759"/>
<accession>A0A5A7SMX3</accession>
<comment type="caution">
    <text evidence="1">The sequence shown here is derived from an EMBL/GenBank/DDBJ whole genome shotgun (WGS) entry which is preliminary data.</text>
</comment>
<name>A0A5A7SMX3_CUCMM</name>
<dbReference type="InterPro" id="IPR036397">
    <property type="entry name" value="RNaseH_sf"/>
</dbReference>
<protein>
    <submittedName>
        <fullName evidence="1">Pol polyprotein</fullName>
    </submittedName>
</protein>
<dbReference type="EMBL" id="SSTE01021801">
    <property type="protein sequence ID" value="KAA0032402.1"/>
    <property type="molecule type" value="Genomic_DNA"/>
</dbReference>
<dbReference type="EMBL" id="SSTD01019668">
    <property type="protein sequence ID" value="TYJ96348.1"/>
    <property type="molecule type" value="Genomic_DNA"/>
</dbReference>
<organism evidence="1 3">
    <name type="scientific">Cucumis melo var. makuwa</name>
    <name type="common">Oriental melon</name>
    <dbReference type="NCBI Taxonomy" id="1194695"/>
    <lineage>
        <taxon>Eukaryota</taxon>
        <taxon>Viridiplantae</taxon>
        <taxon>Streptophyta</taxon>
        <taxon>Embryophyta</taxon>
        <taxon>Tracheophyta</taxon>
        <taxon>Spermatophyta</taxon>
        <taxon>Magnoliopsida</taxon>
        <taxon>eudicotyledons</taxon>
        <taxon>Gunneridae</taxon>
        <taxon>Pentapetalae</taxon>
        <taxon>rosids</taxon>
        <taxon>fabids</taxon>
        <taxon>Cucurbitales</taxon>
        <taxon>Cucurbitaceae</taxon>
        <taxon>Benincaseae</taxon>
        <taxon>Cucumis</taxon>
    </lineage>
</organism>